<dbReference type="EMBL" id="CAJVPP010023666">
    <property type="protein sequence ID" value="CAG8747883.1"/>
    <property type="molecule type" value="Genomic_DNA"/>
</dbReference>
<gene>
    <name evidence="1" type="ORF">FMOSSE_LOCUS16491</name>
</gene>
<sequence length="64" mass="7380">MLEFGIKEIRFGKHLFRKTELGKLAFGNLDFSVKCPVREFDVQTSGLREKVYSGNWHSGTCLTR</sequence>
<dbReference type="AlphaFoldDB" id="A0A9N9NQ16"/>
<keyword evidence="2" id="KW-1185">Reference proteome</keyword>
<organism evidence="1 2">
    <name type="scientific">Funneliformis mosseae</name>
    <name type="common">Endomycorrhizal fungus</name>
    <name type="synonym">Glomus mosseae</name>
    <dbReference type="NCBI Taxonomy" id="27381"/>
    <lineage>
        <taxon>Eukaryota</taxon>
        <taxon>Fungi</taxon>
        <taxon>Fungi incertae sedis</taxon>
        <taxon>Mucoromycota</taxon>
        <taxon>Glomeromycotina</taxon>
        <taxon>Glomeromycetes</taxon>
        <taxon>Glomerales</taxon>
        <taxon>Glomeraceae</taxon>
        <taxon>Funneliformis</taxon>
    </lineage>
</organism>
<comment type="caution">
    <text evidence="1">The sequence shown here is derived from an EMBL/GenBank/DDBJ whole genome shotgun (WGS) entry which is preliminary data.</text>
</comment>
<evidence type="ECO:0000313" key="2">
    <source>
        <dbReference type="Proteomes" id="UP000789375"/>
    </source>
</evidence>
<name>A0A9N9NQ16_FUNMO</name>
<protein>
    <submittedName>
        <fullName evidence="1">10085_t:CDS:1</fullName>
    </submittedName>
</protein>
<dbReference type="Proteomes" id="UP000789375">
    <property type="component" value="Unassembled WGS sequence"/>
</dbReference>
<accession>A0A9N9NQ16</accession>
<proteinExistence type="predicted"/>
<evidence type="ECO:0000313" key="1">
    <source>
        <dbReference type="EMBL" id="CAG8747883.1"/>
    </source>
</evidence>
<feature type="non-terminal residue" evidence="1">
    <location>
        <position position="64"/>
    </location>
</feature>
<reference evidence="1" key="1">
    <citation type="submission" date="2021-06" db="EMBL/GenBank/DDBJ databases">
        <authorList>
            <person name="Kallberg Y."/>
            <person name="Tangrot J."/>
            <person name="Rosling A."/>
        </authorList>
    </citation>
    <scope>NUCLEOTIDE SEQUENCE</scope>
    <source>
        <strain evidence="1">87-6 pot B 2015</strain>
    </source>
</reference>